<feature type="region of interest" description="Disordered" evidence="4">
    <location>
        <begin position="217"/>
        <end position="243"/>
    </location>
</feature>
<dbReference type="Pfam" id="PF23414">
    <property type="entry name" value="Beta-prop_EML_2"/>
    <property type="match status" value="1"/>
</dbReference>
<keyword evidence="8" id="KW-1185">Reference proteome</keyword>
<dbReference type="PANTHER" id="PTHR13720:SF52">
    <property type="entry name" value="ECHINODERM MICROTUBULE-ASSOCIATED PROTEIN-LIKE 6"/>
    <property type="match status" value="1"/>
</dbReference>
<dbReference type="PANTHER" id="PTHR13720">
    <property type="entry name" value="WD-40 REPEAT PROTEIN"/>
    <property type="match status" value="1"/>
</dbReference>
<dbReference type="Pfam" id="PF23409">
    <property type="entry name" value="Beta-prop_EML"/>
    <property type="match status" value="1"/>
</dbReference>
<dbReference type="FunFam" id="2.130.10.10:FF:000024">
    <property type="entry name" value="Putative echinoderm microtubule-associated protein-like 6"/>
    <property type="match status" value="1"/>
</dbReference>
<keyword evidence="2" id="KW-0677">Repeat</keyword>
<evidence type="ECO:0000256" key="3">
    <source>
        <dbReference type="PROSITE-ProRule" id="PRU00221"/>
    </source>
</evidence>
<dbReference type="GO" id="GO:0005874">
    <property type="term" value="C:microtubule"/>
    <property type="evidence" value="ECO:0007669"/>
    <property type="project" value="UniProtKB-KW"/>
</dbReference>
<protein>
    <recommendedName>
        <fullName evidence="9">HELP domain-containing protein</fullName>
    </recommendedName>
</protein>
<evidence type="ECO:0000259" key="6">
    <source>
        <dbReference type="Pfam" id="PF23414"/>
    </source>
</evidence>
<dbReference type="AlphaFoldDB" id="A0A484CC60"/>
<feature type="repeat" description="WD" evidence="3">
    <location>
        <begin position="174"/>
        <end position="206"/>
    </location>
</feature>
<keyword evidence="1 3" id="KW-0853">WD repeat</keyword>
<name>A0A484CC60_PERFV</name>
<dbReference type="STRING" id="8167.A0A484CC60"/>
<evidence type="ECO:0000259" key="5">
    <source>
        <dbReference type="Pfam" id="PF23409"/>
    </source>
</evidence>
<evidence type="ECO:0000256" key="4">
    <source>
        <dbReference type="SAM" id="MobiDB-lite"/>
    </source>
</evidence>
<sequence>MKDGSFTVLRVRDMTEVVHIKDRKEVIHEMKFSPDGAYLAVGSNDGLVDIYAVAQRYKKVGECCKSVSFITHLDWSLDSKILQSNDGAGQRLFYRMPMGKPVCKEETKGQCWASWSGVLGSEVVGIWPKYSRLTEINAVDANHAAAVLVTGDDLGLVKLFRFPSLRKGAKFKKYIGHSAHVTNVRWSHDLQWVLTTGGADHALFQWRFLPESVLNGGSDTNIQDSHGDSNSEESDSDVSDVPELDSDIEQETQIYYDRQVYKEDLPQLQQQSREKKQQVGSLKRQRGPDQGLRLQFVHGYRGYDCRNNLFYTQGGEVLYHVAAVGVVYNRQQHSQRFYLGHDDDILSLGMHPLKDYAATGQVGRDPAVHVWDVQTLKCLSLLRGFHQRGVCALDFSADGKSLVSVGVDDGHSIVVWDWKRGEKLATARGHKEKIFVVKCNPLLMDKLVTVGIKHIQFWQHAGGGLTYRRGAFRGAGRPETMMSVCYGRAEALVFSGAATETFTSGRKRCC</sequence>
<evidence type="ECO:0008006" key="9">
    <source>
        <dbReference type="Google" id="ProtNLM"/>
    </source>
</evidence>
<dbReference type="InterPro" id="IPR015943">
    <property type="entry name" value="WD40/YVTN_repeat-like_dom_sf"/>
</dbReference>
<evidence type="ECO:0000256" key="1">
    <source>
        <dbReference type="ARBA" id="ARBA00022574"/>
    </source>
</evidence>
<feature type="region of interest" description="Disordered" evidence="4">
    <location>
        <begin position="268"/>
        <end position="287"/>
    </location>
</feature>
<dbReference type="InterPro" id="IPR055439">
    <property type="entry name" value="Beta-prop_EML_1st"/>
</dbReference>
<dbReference type="Gene3D" id="2.130.10.10">
    <property type="entry name" value="YVTN repeat-like/Quinoprotein amine dehydrogenase"/>
    <property type="match status" value="3"/>
</dbReference>
<dbReference type="InterPro" id="IPR036322">
    <property type="entry name" value="WD40_repeat_dom_sf"/>
</dbReference>
<dbReference type="FunFam" id="2.130.10.10:FF:000044">
    <property type="entry name" value="echinoderm microtubule-associated protein-like 6 isoform X1"/>
    <property type="match status" value="1"/>
</dbReference>
<evidence type="ECO:0000313" key="7">
    <source>
        <dbReference type="EMBL" id="TDH01610.1"/>
    </source>
</evidence>
<dbReference type="Proteomes" id="UP000295070">
    <property type="component" value="Chromosome 17"/>
</dbReference>
<comment type="caution">
    <text evidence="7">The sequence shown here is derived from an EMBL/GenBank/DDBJ whole genome shotgun (WGS) entry which is preliminary data.</text>
</comment>
<reference evidence="7 8" key="1">
    <citation type="submission" date="2019-01" db="EMBL/GenBank/DDBJ databases">
        <title>A chromosome-scale genome assembly of the yellow perch, Perca flavescens.</title>
        <authorList>
            <person name="Feron R."/>
            <person name="Morvezen R."/>
            <person name="Bestin A."/>
            <person name="Haffray P."/>
            <person name="Klopp C."/>
            <person name="Zahm M."/>
            <person name="Cabau C."/>
            <person name="Roques C."/>
            <person name="Donnadieu C."/>
            <person name="Bouchez O."/>
            <person name="Christie M."/>
            <person name="Larson W."/>
            <person name="Guiguen Y."/>
        </authorList>
    </citation>
    <scope>NUCLEOTIDE SEQUENCE [LARGE SCALE GENOMIC DNA]</scope>
    <source>
        <strain evidence="7">YP-PL-M2</strain>
        <tissue evidence="7">Blood</tissue>
    </source>
</reference>
<proteinExistence type="predicted"/>
<accession>A0A484CC60</accession>
<feature type="repeat" description="WD" evidence="3">
    <location>
        <begin position="20"/>
        <end position="51"/>
    </location>
</feature>
<dbReference type="InterPro" id="IPR001680">
    <property type="entry name" value="WD40_rpt"/>
</dbReference>
<gene>
    <name evidence="7" type="ORF">EPR50_G00182110</name>
</gene>
<feature type="compositionally biased region" description="Acidic residues" evidence="4">
    <location>
        <begin position="230"/>
        <end position="243"/>
    </location>
</feature>
<organism evidence="7 8">
    <name type="scientific">Perca flavescens</name>
    <name type="common">American yellow perch</name>
    <name type="synonym">Morone flavescens</name>
    <dbReference type="NCBI Taxonomy" id="8167"/>
    <lineage>
        <taxon>Eukaryota</taxon>
        <taxon>Metazoa</taxon>
        <taxon>Chordata</taxon>
        <taxon>Craniata</taxon>
        <taxon>Vertebrata</taxon>
        <taxon>Euteleostomi</taxon>
        <taxon>Actinopterygii</taxon>
        <taxon>Neopterygii</taxon>
        <taxon>Teleostei</taxon>
        <taxon>Neoteleostei</taxon>
        <taxon>Acanthomorphata</taxon>
        <taxon>Eupercaria</taxon>
        <taxon>Perciformes</taxon>
        <taxon>Percoidei</taxon>
        <taxon>Percidae</taxon>
        <taxon>Percinae</taxon>
        <taxon>Perca</taxon>
    </lineage>
</organism>
<dbReference type="Pfam" id="PF03451">
    <property type="entry name" value="HELP"/>
    <property type="match status" value="1"/>
</dbReference>
<dbReference type="SUPFAM" id="SSF50978">
    <property type="entry name" value="WD40 repeat-like"/>
    <property type="match status" value="2"/>
</dbReference>
<evidence type="ECO:0000313" key="8">
    <source>
        <dbReference type="Proteomes" id="UP000295070"/>
    </source>
</evidence>
<evidence type="ECO:0000256" key="2">
    <source>
        <dbReference type="ARBA" id="ARBA00022737"/>
    </source>
</evidence>
<dbReference type="InterPro" id="IPR055442">
    <property type="entry name" value="Beta-prop_EML-like_2nd"/>
</dbReference>
<dbReference type="InterPro" id="IPR005108">
    <property type="entry name" value="HELP"/>
</dbReference>
<dbReference type="SMART" id="SM00320">
    <property type="entry name" value="WD40"/>
    <property type="match status" value="6"/>
</dbReference>
<feature type="domain" description="EML-like first beta-propeller" evidence="5">
    <location>
        <begin position="334"/>
        <end position="497"/>
    </location>
</feature>
<feature type="domain" description="EML-like second beta-propeller" evidence="6">
    <location>
        <begin position="1"/>
        <end position="207"/>
    </location>
</feature>
<dbReference type="InterPro" id="IPR050630">
    <property type="entry name" value="WD_repeat_EMAP"/>
</dbReference>
<dbReference type="PROSITE" id="PS50082">
    <property type="entry name" value="WD_REPEATS_2"/>
    <property type="match status" value="2"/>
</dbReference>
<dbReference type="EMBL" id="SCKG01000017">
    <property type="protein sequence ID" value="TDH01610.1"/>
    <property type="molecule type" value="Genomic_DNA"/>
</dbReference>
<dbReference type="GO" id="GO:0008017">
    <property type="term" value="F:microtubule binding"/>
    <property type="evidence" value="ECO:0007669"/>
    <property type="project" value="TreeGrafter"/>
</dbReference>